<keyword evidence="7" id="KW-0496">Mitochondrion</keyword>
<dbReference type="PANTHER" id="PTHR13141:SF4">
    <property type="entry name" value="TRANSMEMBRANE PROTEIN 242"/>
    <property type="match status" value="1"/>
</dbReference>
<evidence type="ECO:0000256" key="1">
    <source>
        <dbReference type="ARBA" id="ARBA00004448"/>
    </source>
</evidence>
<feature type="transmembrane region" description="Helical" evidence="10">
    <location>
        <begin position="45"/>
        <end position="61"/>
    </location>
</feature>
<evidence type="ECO:0000313" key="12">
    <source>
        <dbReference type="Proteomes" id="UP000005408"/>
    </source>
</evidence>
<comment type="subcellular location">
    <subcellularLocation>
        <location evidence="1">Mitochondrion inner membrane</location>
        <topology evidence="1">Multi-pass membrane protein</topology>
    </subcellularLocation>
</comment>
<keyword evidence="4 10" id="KW-0812">Transmembrane</keyword>
<evidence type="ECO:0000256" key="6">
    <source>
        <dbReference type="ARBA" id="ARBA00022989"/>
    </source>
</evidence>
<reference evidence="11" key="1">
    <citation type="submission" date="2022-08" db="UniProtKB">
        <authorList>
            <consortium name="EnsemblMetazoa"/>
        </authorList>
    </citation>
    <scope>IDENTIFICATION</scope>
    <source>
        <strain evidence="11">05x7-T-G4-1.051#20</strain>
    </source>
</reference>
<dbReference type="PANTHER" id="PTHR13141">
    <property type="entry name" value="TRANSMEMBRANE PROTEIN 242"/>
    <property type="match status" value="1"/>
</dbReference>
<evidence type="ECO:0000256" key="9">
    <source>
        <dbReference type="ARBA" id="ARBA00045905"/>
    </source>
</evidence>
<evidence type="ECO:0000256" key="8">
    <source>
        <dbReference type="ARBA" id="ARBA00023136"/>
    </source>
</evidence>
<evidence type="ECO:0000256" key="7">
    <source>
        <dbReference type="ARBA" id="ARBA00023128"/>
    </source>
</evidence>
<dbReference type="Proteomes" id="UP000005408">
    <property type="component" value="Unassembled WGS sequence"/>
</dbReference>
<dbReference type="EnsemblMetazoa" id="G18873.1">
    <property type="protein sequence ID" value="G18873.1:cds"/>
    <property type="gene ID" value="G18873"/>
</dbReference>
<sequence length="176" mass="19424">MATPRQHVVHADRKDGAIDQNAKPYATVTESADERWNRKKENVKKGFLLTSIVGFATYFQFKSSFALAAKKGDGSAISQVNIGQAELKWASKALGYGTLLAVSGTGLVCFLIKKAMGVNNLDEFKQRMHEIFPQAKKSPSSGDESENIETVEDFIKYITEDRKKKSAPTNSESENT</sequence>
<accession>A0A8W8JG66</accession>
<protein>
    <recommendedName>
        <fullName evidence="3">Transmembrane protein 242</fullName>
    </recommendedName>
</protein>
<evidence type="ECO:0000256" key="2">
    <source>
        <dbReference type="ARBA" id="ARBA00007570"/>
    </source>
</evidence>
<dbReference type="Pfam" id="PF07096">
    <property type="entry name" value="DUF1358"/>
    <property type="match status" value="1"/>
</dbReference>
<keyword evidence="12" id="KW-1185">Reference proteome</keyword>
<evidence type="ECO:0000313" key="11">
    <source>
        <dbReference type="EnsemblMetazoa" id="G18873.1:cds"/>
    </source>
</evidence>
<dbReference type="InterPro" id="IPR009792">
    <property type="entry name" value="TMEM242"/>
</dbReference>
<evidence type="ECO:0000256" key="10">
    <source>
        <dbReference type="SAM" id="Phobius"/>
    </source>
</evidence>
<dbReference type="GO" id="GO:0005743">
    <property type="term" value="C:mitochondrial inner membrane"/>
    <property type="evidence" value="ECO:0007669"/>
    <property type="project" value="UniProtKB-SubCell"/>
</dbReference>
<organism evidence="11 12">
    <name type="scientific">Magallana gigas</name>
    <name type="common">Pacific oyster</name>
    <name type="synonym">Crassostrea gigas</name>
    <dbReference type="NCBI Taxonomy" id="29159"/>
    <lineage>
        <taxon>Eukaryota</taxon>
        <taxon>Metazoa</taxon>
        <taxon>Spiralia</taxon>
        <taxon>Lophotrochozoa</taxon>
        <taxon>Mollusca</taxon>
        <taxon>Bivalvia</taxon>
        <taxon>Autobranchia</taxon>
        <taxon>Pteriomorphia</taxon>
        <taxon>Ostreida</taxon>
        <taxon>Ostreoidea</taxon>
        <taxon>Ostreidae</taxon>
        <taxon>Magallana</taxon>
    </lineage>
</organism>
<comment type="function">
    <text evidence="9">Scaffold protein that participates in the c-ring assembly of mitochondrial ATP synthase (F(1)F(0) ATP synthase or complex V) by facilitating the membrane insertion and oligomer formation of the subunit c/ATP5MC3. Participates in the incorporation of the c-ring into vestigial complexes. Additionally influences the incorporation of subunits MT-ATP6, MT-ATP8, ATP5MJ, and ATP5MK in the ATP synthase.</text>
</comment>
<proteinExistence type="inferred from homology"/>
<keyword evidence="5" id="KW-0999">Mitochondrion inner membrane</keyword>
<evidence type="ECO:0000256" key="5">
    <source>
        <dbReference type="ARBA" id="ARBA00022792"/>
    </source>
</evidence>
<name>A0A8W8JG66_MAGGI</name>
<feature type="transmembrane region" description="Helical" evidence="10">
    <location>
        <begin position="93"/>
        <end position="112"/>
    </location>
</feature>
<dbReference type="OMA" id="HEIFPQA"/>
<keyword evidence="8 10" id="KW-0472">Membrane</keyword>
<dbReference type="OrthoDB" id="2378895at2759"/>
<keyword evidence="6 10" id="KW-1133">Transmembrane helix</keyword>
<evidence type="ECO:0000256" key="4">
    <source>
        <dbReference type="ARBA" id="ARBA00022692"/>
    </source>
</evidence>
<evidence type="ECO:0000256" key="3">
    <source>
        <dbReference type="ARBA" id="ARBA00013934"/>
    </source>
</evidence>
<dbReference type="AlphaFoldDB" id="A0A8W8JG66"/>
<comment type="similarity">
    <text evidence="2">Belongs to the TMEM242 family.</text>
</comment>